<dbReference type="PANTHER" id="PTHR13135">
    <property type="entry name" value="CYTOSOLIC RESINIFERATOXIN BINDING PROTEIN RBP-26"/>
    <property type="match status" value="1"/>
</dbReference>
<dbReference type="GO" id="GO:0006408">
    <property type="term" value="P:snRNA export from nucleus"/>
    <property type="evidence" value="ECO:0007669"/>
    <property type="project" value="InterPro"/>
</dbReference>
<feature type="region of interest" description="Disordered" evidence="1">
    <location>
        <begin position="237"/>
        <end position="302"/>
    </location>
</feature>
<reference evidence="2 3" key="1">
    <citation type="journal article" date="2008" name="Nature">
        <title>Genome analysis of the platypus reveals unique signatures of evolution.</title>
        <authorList>
            <person name="Warren W.C."/>
            <person name="Hillier L.W."/>
            <person name="Marshall Graves J.A."/>
            <person name="Birney E."/>
            <person name="Ponting C.P."/>
            <person name="Grutzner F."/>
            <person name="Belov K."/>
            <person name="Miller W."/>
            <person name="Clarke L."/>
            <person name="Chinwalla A.T."/>
            <person name="Yang S.P."/>
            <person name="Heger A."/>
            <person name="Locke D.P."/>
            <person name="Miethke P."/>
            <person name="Waters P.D."/>
            <person name="Veyrunes F."/>
            <person name="Fulton L."/>
            <person name="Fulton B."/>
            <person name="Graves T."/>
            <person name="Wallis J."/>
            <person name="Puente X.S."/>
            <person name="Lopez-Otin C."/>
            <person name="Ordonez G.R."/>
            <person name="Eichler E.E."/>
            <person name="Chen L."/>
            <person name="Cheng Z."/>
            <person name="Deakin J.E."/>
            <person name="Alsop A."/>
            <person name="Thompson K."/>
            <person name="Kirby P."/>
            <person name="Papenfuss A.T."/>
            <person name="Wakefield M.J."/>
            <person name="Olender T."/>
            <person name="Lancet D."/>
            <person name="Huttley G.A."/>
            <person name="Smit A.F."/>
            <person name="Pask A."/>
            <person name="Temple-Smith P."/>
            <person name="Batzer M.A."/>
            <person name="Walker J.A."/>
            <person name="Konkel M.K."/>
            <person name="Harris R.S."/>
            <person name="Whittington C.M."/>
            <person name="Wong E.S."/>
            <person name="Gemmell N.J."/>
            <person name="Buschiazzo E."/>
            <person name="Vargas Jentzsch I.M."/>
            <person name="Merkel A."/>
            <person name="Schmitz J."/>
            <person name="Zemann A."/>
            <person name="Churakov G."/>
            <person name="Kriegs J.O."/>
            <person name="Brosius J."/>
            <person name="Murchison E.P."/>
            <person name="Sachidanandam R."/>
            <person name="Smith C."/>
            <person name="Hannon G.J."/>
            <person name="Tsend-Ayush E."/>
            <person name="McMillan D."/>
            <person name="Attenborough R."/>
            <person name="Rens W."/>
            <person name="Ferguson-Smith M."/>
            <person name="Lefevre C.M."/>
            <person name="Sharp J.A."/>
            <person name="Nicholas K.R."/>
            <person name="Ray D.A."/>
            <person name="Kube M."/>
            <person name="Reinhardt R."/>
            <person name="Pringle T.H."/>
            <person name="Taylor J."/>
            <person name="Jones R.C."/>
            <person name="Nixon B."/>
            <person name="Dacheux J.L."/>
            <person name="Niwa H."/>
            <person name="Sekita Y."/>
            <person name="Huang X."/>
            <person name="Stark A."/>
            <person name="Kheradpour P."/>
            <person name="Kellis M."/>
            <person name="Flicek P."/>
            <person name="Chen Y."/>
            <person name="Webber C."/>
            <person name="Hardison R."/>
            <person name="Nelson J."/>
            <person name="Hallsworth-Pepin K."/>
            <person name="Delehaunty K."/>
            <person name="Markovic C."/>
            <person name="Minx P."/>
            <person name="Feng Y."/>
            <person name="Kremitzki C."/>
            <person name="Mitreva M."/>
            <person name="Glasscock J."/>
            <person name="Wylie T."/>
            <person name="Wohldmann P."/>
            <person name="Thiru P."/>
            <person name="Nhan M.N."/>
            <person name="Pohl C.S."/>
            <person name="Smith S.M."/>
            <person name="Hou S."/>
            <person name="Nefedov M."/>
            <person name="de Jong P.J."/>
            <person name="Renfree M.B."/>
            <person name="Mardis E.R."/>
            <person name="Wilson R.K."/>
        </authorList>
    </citation>
    <scope>NUCLEOTIDE SEQUENCE [LARGE SCALE GENOMIC DNA]</scope>
    <source>
        <strain evidence="2 3">Glennie</strain>
    </source>
</reference>
<accession>A0A6I8N2N1</accession>
<proteinExistence type="predicted"/>
<evidence type="ECO:0000256" key="1">
    <source>
        <dbReference type="SAM" id="MobiDB-lite"/>
    </source>
</evidence>
<dbReference type="Bgee" id="ENSOANG00000045009">
    <property type="expression patterns" value="Expressed in testis and 1 other cell type or tissue"/>
</dbReference>
<feature type="compositionally biased region" description="Basic and acidic residues" evidence="1">
    <location>
        <begin position="45"/>
        <end position="56"/>
    </location>
</feature>
<feature type="compositionally biased region" description="Low complexity" evidence="1">
    <location>
        <begin position="126"/>
        <end position="139"/>
    </location>
</feature>
<protein>
    <submittedName>
        <fullName evidence="2">Uncharacterized protein</fullName>
    </submittedName>
</protein>
<gene>
    <name evidence="2" type="primary">LOC100075368</name>
</gene>
<keyword evidence="3" id="KW-1185">Reference proteome</keyword>
<dbReference type="Proteomes" id="UP000002279">
    <property type="component" value="Chromosome X5"/>
</dbReference>
<feature type="compositionally biased region" description="Basic and acidic residues" evidence="1">
    <location>
        <begin position="257"/>
        <end position="278"/>
    </location>
</feature>
<dbReference type="InterPro" id="IPR039047">
    <property type="entry name" value="PHAX"/>
</dbReference>
<dbReference type="Ensembl" id="ENSOANT00000067743.1">
    <property type="protein sequence ID" value="ENSOANP00000035246.1"/>
    <property type="gene ID" value="ENSOANG00000045009.1"/>
</dbReference>
<reference evidence="2" key="3">
    <citation type="submission" date="2025-09" db="UniProtKB">
        <authorList>
            <consortium name="Ensembl"/>
        </authorList>
    </citation>
    <scope>IDENTIFICATION</scope>
    <source>
        <strain evidence="2">Glennie</strain>
    </source>
</reference>
<feature type="region of interest" description="Disordered" evidence="1">
    <location>
        <begin position="1"/>
        <end position="75"/>
    </location>
</feature>
<organism evidence="2 3">
    <name type="scientific">Ornithorhynchus anatinus</name>
    <name type="common">Duckbill platypus</name>
    <dbReference type="NCBI Taxonomy" id="9258"/>
    <lineage>
        <taxon>Eukaryota</taxon>
        <taxon>Metazoa</taxon>
        <taxon>Chordata</taxon>
        <taxon>Craniata</taxon>
        <taxon>Vertebrata</taxon>
        <taxon>Euteleostomi</taxon>
        <taxon>Mammalia</taxon>
        <taxon>Monotremata</taxon>
        <taxon>Ornithorhynchidae</taxon>
        <taxon>Ornithorhynchus</taxon>
    </lineage>
</organism>
<feature type="region of interest" description="Disordered" evidence="1">
    <location>
        <begin position="102"/>
        <end position="142"/>
    </location>
</feature>
<dbReference type="InParanoid" id="A0A6I8N2N1"/>
<evidence type="ECO:0000313" key="2">
    <source>
        <dbReference type="Ensembl" id="ENSOANP00000035246.1"/>
    </source>
</evidence>
<dbReference type="AlphaFoldDB" id="A0A6I8N2N1"/>
<evidence type="ECO:0000313" key="3">
    <source>
        <dbReference type="Proteomes" id="UP000002279"/>
    </source>
</evidence>
<reference evidence="2" key="2">
    <citation type="submission" date="2025-08" db="UniProtKB">
        <authorList>
            <consortium name="Ensembl"/>
        </authorList>
    </citation>
    <scope>IDENTIFICATION</scope>
    <source>
        <strain evidence="2">Glennie</strain>
    </source>
</reference>
<sequence length="302" mass="33704">MEVSFPAGSTGRERRGPEAFAREAAGSPRSCQGGAMAAAAPNHEGPGDGRRSREGGQGKWQRTPGDRPCYARQRAGWVPPGCVQPWKEDAVHGRAAAGMSYGRIAPGTWSSSAAARPSTMKDEGSSESSSSESEEMGSGPKRKWKRCFYAGANRGAAPSSQILPRQRGRKVNTIWSRVLEEQNQDALTTELFLMDVEDDVDRGRESETYNYLQARRLRWLQEKEKLDEELDEYMRRADRMEKEEGGSGQSRQVPRRPVRERLGPREEYSRWRAVAGEKSEEEAAEEIFSRPGGGEDNMEEFI</sequence>
<dbReference type="PANTHER" id="PTHR13135:SF0">
    <property type="entry name" value="PHOSPHORYLATED ADAPTER RNA EXPORT PROTEIN"/>
    <property type="match status" value="1"/>
</dbReference>
<name>A0A6I8N2N1_ORNAN</name>
<feature type="compositionally biased region" description="Basic and acidic residues" evidence="1">
    <location>
        <begin position="11"/>
        <end position="21"/>
    </location>
</feature>